<evidence type="ECO:0000256" key="1">
    <source>
        <dbReference type="SAM" id="MobiDB-lite"/>
    </source>
</evidence>
<keyword evidence="3" id="KW-1185">Reference proteome</keyword>
<organism evidence="2 3">
    <name type="scientific">Spirosoma agri</name>
    <dbReference type="NCBI Taxonomy" id="1987381"/>
    <lineage>
        <taxon>Bacteria</taxon>
        <taxon>Pseudomonadati</taxon>
        <taxon>Bacteroidota</taxon>
        <taxon>Cytophagia</taxon>
        <taxon>Cytophagales</taxon>
        <taxon>Cytophagaceae</taxon>
        <taxon>Spirosoma</taxon>
    </lineage>
</organism>
<reference evidence="2 3" key="1">
    <citation type="submission" date="2020-02" db="EMBL/GenBank/DDBJ databases">
        <title>Draft genome sequence of two Spirosoma agri KCTC 52727 and Spirosoma terrae KCTC 52035.</title>
        <authorList>
            <person name="Rojas J."/>
            <person name="Ambika Manirajan B."/>
            <person name="Ratering S."/>
            <person name="Suarez C."/>
            <person name="Schnell S."/>
        </authorList>
    </citation>
    <scope>NUCLEOTIDE SEQUENCE [LARGE SCALE GENOMIC DNA]</scope>
    <source>
        <strain evidence="2 3">KCTC 52727</strain>
    </source>
</reference>
<evidence type="ECO:0000313" key="2">
    <source>
        <dbReference type="EMBL" id="NEU67937.1"/>
    </source>
</evidence>
<comment type="caution">
    <text evidence="2">The sequence shown here is derived from an EMBL/GenBank/DDBJ whole genome shotgun (WGS) entry which is preliminary data.</text>
</comment>
<dbReference type="EMBL" id="JAAGNZ010000001">
    <property type="protein sequence ID" value="NEU67937.1"/>
    <property type="molecule type" value="Genomic_DNA"/>
</dbReference>
<dbReference type="RefSeq" id="WP_164038904.1">
    <property type="nucleotide sequence ID" value="NZ_JAAGNZ010000001.1"/>
</dbReference>
<dbReference type="Proteomes" id="UP000477386">
    <property type="component" value="Unassembled WGS sequence"/>
</dbReference>
<evidence type="ECO:0000313" key="3">
    <source>
        <dbReference type="Proteomes" id="UP000477386"/>
    </source>
</evidence>
<accession>A0A6M0IJD1</accession>
<feature type="compositionally biased region" description="Polar residues" evidence="1">
    <location>
        <begin position="475"/>
        <end position="490"/>
    </location>
</feature>
<sequence length="496" mass="56472">MDVDLFEDEELDIEIELRVRELARRNYLDYIQYVNNRYDAQDFHTVIADHLQRFAEGKIKRLMVTCPPQHGKSELSTRNLPPYLFGRNPNYRLGVLSFSASKAHKFSREIQQNIESDKYKVLFPDSRLATHKDVLAKRTEQEFDIVGKRGNLKAVGRNGPLTGDPLDIIILDDLFKGADEAKAPKIREKTWSDWIVPVVESRMHNKSQMLYVTTRWHEDDPAGRFLHRDGIYSKSNPNGWVLLNFAALRTKDVLSYDKRKEGEALWPAQHSKERMLTIKKDSSGTFEALYQGDPKPSEESVIFNDWIEIDEFPEVYDEHFVGLDFGYSNDPTAATHIAITGRIIYLDELFYETDLTNPDILDLYLLTGISPEVQVICDGAEPKSIEELKRGHYKPGGVKVPGINAKACVKGPGSINAGITKLKEYTVFYTKRSLNIKAEKNNYAWVMMGGKATNEPIGEWNHAIDGIRSAVFTQKSKPQGGTSRVKTYQAKSGRAY</sequence>
<dbReference type="Gene3D" id="3.30.420.280">
    <property type="match status" value="1"/>
</dbReference>
<dbReference type="Pfam" id="PF03237">
    <property type="entry name" value="Terminase_6N"/>
    <property type="match status" value="1"/>
</dbReference>
<gene>
    <name evidence="2" type="ORF">GK091_13685</name>
</gene>
<dbReference type="PANTHER" id="PTHR39184">
    <property type="match status" value="1"/>
</dbReference>
<proteinExistence type="predicted"/>
<dbReference type="AlphaFoldDB" id="A0A6M0IJD1"/>
<feature type="region of interest" description="Disordered" evidence="1">
    <location>
        <begin position="475"/>
        <end position="496"/>
    </location>
</feature>
<dbReference type="InterPro" id="IPR052380">
    <property type="entry name" value="Viral_DNA_packaging_terminase"/>
</dbReference>
<protein>
    <submittedName>
        <fullName evidence="2">Terminase</fullName>
    </submittedName>
</protein>
<name>A0A6M0IJD1_9BACT</name>
<dbReference type="PANTHER" id="PTHR39184:SF1">
    <property type="entry name" value="PBSX PHAGE TERMINASE LARGE SUBUNIT"/>
    <property type="match status" value="1"/>
</dbReference>